<evidence type="ECO:0000313" key="3">
    <source>
        <dbReference type="Proteomes" id="UP000469890"/>
    </source>
</evidence>
<feature type="region of interest" description="Disordered" evidence="1">
    <location>
        <begin position="116"/>
        <end position="147"/>
    </location>
</feature>
<feature type="region of interest" description="Disordered" evidence="1">
    <location>
        <begin position="228"/>
        <end position="250"/>
    </location>
</feature>
<accession>A0A8H4BP27</accession>
<dbReference type="EMBL" id="JAAECE010000002">
    <property type="protein sequence ID" value="KAF1804866.1"/>
    <property type="molecule type" value="Genomic_DNA"/>
</dbReference>
<comment type="caution">
    <text evidence="2">The sequence shown here is derived from an EMBL/GenBank/DDBJ whole genome shotgun (WGS) entry which is preliminary data.</text>
</comment>
<protein>
    <submittedName>
        <fullName evidence="2">Uncharacterized protein</fullName>
    </submittedName>
</protein>
<feature type="compositionally biased region" description="Polar residues" evidence="1">
    <location>
        <begin position="183"/>
        <end position="212"/>
    </location>
</feature>
<evidence type="ECO:0000256" key="1">
    <source>
        <dbReference type="SAM" id="MobiDB-lite"/>
    </source>
</evidence>
<evidence type="ECO:0000313" key="2">
    <source>
        <dbReference type="EMBL" id="KAF1804866.1"/>
    </source>
</evidence>
<feature type="region of interest" description="Disordered" evidence="1">
    <location>
        <begin position="165"/>
        <end position="212"/>
    </location>
</feature>
<proteinExistence type="predicted"/>
<name>A0A8H4BP27_MUCCL</name>
<gene>
    <name evidence="2" type="ORF">FB192DRAFT_1455138</name>
</gene>
<organism evidence="2 3">
    <name type="scientific">Mucor circinelloides f. lusitanicus</name>
    <name type="common">Mucor racemosus var. lusitanicus</name>
    <dbReference type="NCBI Taxonomy" id="29924"/>
    <lineage>
        <taxon>Eukaryota</taxon>
        <taxon>Fungi</taxon>
        <taxon>Fungi incertae sedis</taxon>
        <taxon>Mucoromycota</taxon>
        <taxon>Mucoromycotina</taxon>
        <taxon>Mucoromycetes</taxon>
        <taxon>Mucorales</taxon>
        <taxon>Mucorineae</taxon>
        <taxon>Mucoraceae</taxon>
        <taxon>Mucor</taxon>
    </lineage>
</organism>
<dbReference type="Proteomes" id="UP000469890">
    <property type="component" value="Unassembled WGS sequence"/>
</dbReference>
<dbReference type="AlphaFoldDB" id="A0A8H4BP27"/>
<sequence length="250" mass="27429">MFSSFPGFSNLLRTKMSKQPPSSNNPDNQFDADLEAIENAMNNIMQGAFSTMFRQLIDSSIFEDAEKSGFPGAKQIGDTITTVFDGRNLNGRVPASTVVEEDGYGGSDFKRLARKSKENRGITTTTEETPAAEHRRDMVPSPSAATAPSPAGLIFNLLFQQPPADIFNTNRDGSSKDAAPPSQDENGGWSFTSTSSRTIYQPDGSQETIITKKTNGVTETIKQIRYADGRTEETREERSSFWNRLFGGSK</sequence>
<reference evidence="2 3" key="1">
    <citation type="submission" date="2019-09" db="EMBL/GenBank/DDBJ databases">
        <authorList>
            <consortium name="DOE Joint Genome Institute"/>
            <person name="Mondo S.J."/>
            <person name="Navarro-Mendoza M.I."/>
            <person name="Perez-Arques C."/>
            <person name="Panchal S."/>
            <person name="Nicolas F.E."/>
            <person name="Ganguly P."/>
            <person name="Pangilinan J."/>
            <person name="Grigoriev I."/>
            <person name="Heitman J."/>
            <person name="Sanya K."/>
            <person name="Garre V."/>
        </authorList>
    </citation>
    <scope>NUCLEOTIDE SEQUENCE [LARGE SCALE GENOMIC DNA]</scope>
    <source>
        <strain evidence="2 3">MU402</strain>
    </source>
</reference>
<feature type="compositionally biased region" description="Basic and acidic residues" evidence="1">
    <location>
        <begin position="228"/>
        <end position="239"/>
    </location>
</feature>